<dbReference type="AlphaFoldDB" id="A0A6M4GVA6"/>
<evidence type="ECO:0000259" key="1">
    <source>
        <dbReference type="Pfam" id="PF09361"/>
    </source>
</evidence>
<evidence type="ECO:0000313" key="3">
    <source>
        <dbReference type="Proteomes" id="UP000501534"/>
    </source>
</evidence>
<proteinExistence type="predicted"/>
<dbReference type="Pfam" id="PF09361">
    <property type="entry name" value="Phasin_2"/>
    <property type="match status" value="1"/>
</dbReference>
<dbReference type="EMBL" id="CP053069">
    <property type="protein sequence ID" value="QJR10972.1"/>
    <property type="molecule type" value="Genomic_DNA"/>
</dbReference>
<dbReference type="InterPro" id="IPR018968">
    <property type="entry name" value="Phasin"/>
</dbReference>
<organism evidence="2 3">
    <name type="scientific">Usitatibacter rugosus</name>
    <dbReference type="NCBI Taxonomy" id="2732067"/>
    <lineage>
        <taxon>Bacteria</taxon>
        <taxon>Pseudomonadati</taxon>
        <taxon>Pseudomonadota</taxon>
        <taxon>Betaproteobacteria</taxon>
        <taxon>Nitrosomonadales</taxon>
        <taxon>Usitatibacteraceae</taxon>
        <taxon>Usitatibacter</taxon>
    </lineage>
</organism>
<keyword evidence="3" id="KW-1185">Reference proteome</keyword>
<accession>A0A6M4GVA6</accession>
<name>A0A6M4GVA6_9PROT</name>
<dbReference type="NCBIfam" id="TIGR01841">
    <property type="entry name" value="phasin"/>
    <property type="match status" value="1"/>
</dbReference>
<dbReference type="Proteomes" id="UP000501534">
    <property type="component" value="Chromosome"/>
</dbReference>
<dbReference type="RefSeq" id="WP_171091909.1">
    <property type="nucleotide sequence ID" value="NZ_CP053069.1"/>
</dbReference>
<protein>
    <recommendedName>
        <fullName evidence="1">Phasin domain-containing protein</fullName>
    </recommendedName>
</protein>
<reference evidence="2 3" key="1">
    <citation type="submission" date="2020-04" db="EMBL/GenBank/DDBJ databases">
        <title>Usitatibacter rugosus gen. nov., sp. nov. and Usitatibacter palustris sp. nov., novel members of Usitatibacteraceae fam. nov. within the order Nitrosomonadales isolated from soil.</title>
        <authorList>
            <person name="Huber K.J."/>
            <person name="Neumann-Schaal M."/>
            <person name="Geppert A."/>
            <person name="Luckner M."/>
            <person name="Wanner G."/>
            <person name="Overmann J."/>
        </authorList>
    </citation>
    <scope>NUCLEOTIDE SEQUENCE [LARGE SCALE GENOMIC DNA]</scope>
    <source>
        <strain evidence="2 3">0125_3</strain>
    </source>
</reference>
<dbReference type="InterPro" id="IPR010127">
    <property type="entry name" value="Phasin_subfam-1"/>
</dbReference>
<evidence type="ECO:0000313" key="2">
    <source>
        <dbReference type="EMBL" id="QJR10972.1"/>
    </source>
</evidence>
<feature type="domain" description="Phasin" evidence="1">
    <location>
        <begin position="5"/>
        <end position="103"/>
    </location>
</feature>
<sequence length="184" mass="19728">MFKTDQFAAANEAAIDQMSYFAKLSLANMEKFAELGLGAARDSVESATKHAQTLASARDVQEMIAINSAAVEPAMKKAYAYSRTAYETFAETNDEVKKVFEKQAADVNKAAVAALEEAFKYAPAGSETVVGNVKSAMAAAQSAYDNFVTINKQIYDTVEKSVEQNVSTAKAATAKAKRAATRAR</sequence>
<gene>
    <name evidence="2" type="ORF">DSM104443_02042</name>
</gene>
<dbReference type="KEGG" id="uru:DSM104443_02042"/>